<feature type="region of interest" description="Disordered" evidence="1">
    <location>
        <begin position="128"/>
        <end position="167"/>
    </location>
</feature>
<feature type="compositionally biased region" description="Polar residues" evidence="1">
    <location>
        <begin position="158"/>
        <end position="167"/>
    </location>
</feature>
<feature type="compositionally biased region" description="Basic and acidic residues" evidence="1">
    <location>
        <begin position="33"/>
        <end position="48"/>
    </location>
</feature>
<feature type="region of interest" description="Disordered" evidence="1">
    <location>
        <begin position="1"/>
        <end position="75"/>
    </location>
</feature>
<dbReference type="EMBL" id="BAAATK010000024">
    <property type="protein sequence ID" value="GAA2443582.1"/>
    <property type="molecule type" value="Genomic_DNA"/>
</dbReference>
<evidence type="ECO:0000313" key="2">
    <source>
        <dbReference type="EMBL" id="GAA2443582.1"/>
    </source>
</evidence>
<keyword evidence="3" id="KW-1185">Reference proteome</keyword>
<feature type="compositionally biased region" description="Basic and acidic residues" evidence="1">
    <location>
        <begin position="128"/>
        <end position="145"/>
    </location>
</feature>
<dbReference type="Proteomes" id="UP001500460">
    <property type="component" value="Unassembled WGS sequence"/>
</dbReference>
<accession>A0ABN3K1J1</accession>
<feature type="compositionally biased region" description="Polar residues" evidence="1">
    <location>
        <begin position="22"/>
        <end position="31"/>
    </location>
</feature>
<evidence type="ECO:0000313" key="3">
    <source>
        <dbReference type="Proteomes" id="UP001500460"/>
    </source>
</evidence>
<evidence type="ECO:0008006" key="4">
    <source>
        <dbReference type="Google" id="ProtNLM"/>
    </source>
</evidence>
<proteinExistence type="predicted"/>
<sequence>MTSPELQQPKHTQQPTQPQAQNRFESQSQAEEGSARETHGQESRESRGKGMGKVVHLHTAHPRVPIPYVTPGDRFPGVRTVTSAAASALSSPRKLTLYGVLGGMAVAGAIGWPVAVAVGAATEVITREQAARQRAEQERAERERSGQPAETAPAGAEQGTSSRTATG</sequence>
<protein>
    <recommendedName>
        <fullName evidence="4">Secreted protein</fullName>
    </recommendedName>
</protein>
<name>A0ABN3K1J1_9ACTN</name>
<comment type="caution">
    <text evidence="2">The sequence shown here is derived from an EMBL/GenBank/DDBJ whole genome shotgun (WGS) entry which is preliminary data.</text>
</comment>
<evidence type="ECO:0000256" key="1">
    <source>
        <dbReference type="SAM" id="MobiDB-lite"/>
    </source>
</evidence>
<gene>
    <name evidence="2" type="ORF">GCM10010421_38340</name>
</gene>
<reference evidence="2 3" key="1">
    <citation type="journal article" date="2019" name="Int. J. Syst. Evol. Microbiol.">
        <title>The Global Catalogue of Microorganisms (GCM) 10K type strain sequencing project: providing services to taxonomists for standard genome sequencing and annotation.</title>
        <authorList>
            <consortium name="The Broad Institute Genomics Platform"/>
            <consortium name="The Broad Institute Genome Sequencing Center for Infectious Disease"/>
            <person name="Wu L."/>
            <person name="Ma J."/>
        </authorList>
    </citation>
    <scope>NUCLEOTIDE SEQUENCE [LARGE SCALE GENOMIC DNA]</scope>
    <source>
        <strain evidence="2 3">JCM 6922</strain>
    </source>
</reference>
<feature type="compositionally biased region" description="Low complexity" evidence="1">
    <location>
        <begin position="7"/>
        <end position="21"/>
    </location>
</feature>
<organism evidence="2 3">
    <name type="scientific">Streptomyces glaucus</name>
    <dbReference type="NCBI Taxonomy" id="284029"/>
    <lineage>
        <taxon>Bacteria</taxon>
        <taxon>Bacillati</taxon>
        <taxon>Actinomycetota</taxon>
        <taxon>Actinomycetes</taxon>
        <taxon>Kitasatosporales</taxon>
        <taxon>Streptomycetaceae</taxon>
        <taxon>Streptomyces</taxon>
    </lineage>
</organism>